<feature type="compositionally biased region" description="Acidic residues" evidence="2">
    <location>
        <begin position="68"/>
        <end position="93"/>
    </location>
</feature>
<gene>
    <name evidence="3" type="ORF">E4K64_25440</name>
</gene>
<dbReference type="RefSeq" id="WP_135165955.1">
    <property type="nucleotide sequence ID" value="NZ_SPQS01000016.1"/>
</dbReference>
<feature type="compositionally biased region" description="Basic and acidic residues" evidence="2">
    <location>
        <begin position="104"/>
        <end position="117"/>
    </location>
</feature>
<protein>
    <submittedName>
        <fullName evidence="3">Uncharacterized protein</fullName>
    </submittedName>
</protein>
<proteinExistence type="predicted"/>
<evidence type="ECO:0000313" key="3">
    <source>
        <dbReference type="EMBL" id="TFV71676.1"/>
    </source>
</evidence>
<name>A0A4Y9NXW1_9BRAD</name>
<feature type="compositionally biased region" description="Low complexity" evidence="2">
    <location>
        <begin position="43"/>
        <end position="61"/>
    </location>
</feature>
<dbReference type="Proteomes" id="UP000297700">
    <property type="component" value="Unassembled WGS sequence"/>
</dbReference>
<accession>A0A4Y9NXW1</accession>
<organism evidence="3 4">
    <name type="scientific">Bradyrhizobium frederickii</name>
    <dbReference type="NCBI Taxonomy" id="2560054"/>
    <lineage>
        <taxon>Bacteria</taxon>
        <taxon>Pseudomonadati</taxon>
        <taxon>Pseudomonadota</taxon>
        <taxon>Alphaproteobacteria</taxon>
        <taxon>Hyphomicrobiales</taxon>
        <taxon>Nitrobacteraceae</taxon>
        <taxon>Bradyrhizobium</taxon>
    </lineage>
</organism>
<evidence type="ECO:0000256" key="2">
    <source>
        <dbReference type="SAM" id="MobiDB-lite"/>
    </source>
</evidence>
<evidence type="ECO:0000313" key="4">
    <source>
        <dbReference type="Proteomes" id="UP000297700"/>
    </source>
</evidence>
<reference evidence="3 4" key="1">
    <citation type="submission" date="2019-03" db="EMBL/GenBank/DDBJ databases">
        <title>Bradyrhizobium strains diversity.</title>
        <authorList>
            <person name="Urquiaga M.C.O."/>
            <person name="Hungria M."/>
            <person name="Delamuta J.R.M."/>
            <person name="Klepa M.S."/>
        </authorList>
    </citation>
    <scope>NUCLEOTIDE SEQUENCE [LARGE SCALE GENOMIC DNA]</scope>
    <source>
        <strain evidence="3 4">CNPSo 3426</strain>
    </source>
</reference>
<sequence length="373" mass="41239">MSDETSSPAGSEPVSIPLAADAPESMSFEDAVRSLSADRQKLTAPAESASPAADSAEPATADAKELAVEADDAAPPEEDPSGEEEPEAIEPAEELPPIEPPRSWTKDEKEAFKAWPREAQESIARVTSSREAEFRRSQNEVATKEKALAERLQAAEQAKQQYEASVQDHLQALEREQRREFPDIKTWDDVKAMQASDPLRYQAWDLHQKELALVSKQAAEVKDSQEKEFSSKWTEHVQKENELAAETIPELRDPEKGPALVKRAAERLQEIGFKPDELQQLAEGRASISIYDHRLQRLIHSDLKLADIQKAKAAVVRKPVPQVQRPGAARPANTGVAQQIQALERQLANATGNQAIAISAQIHQLERKAASRR</sequence>
<feature type="compositionally biased region" description="Basic and acidic residues" evidence="2">
    <location>
        <begin position="30"/>
        <end position="41"/>
    </location>
</feature>
<dbReference type="AlphaFoldDB" id="A0A4Y9NXW1"/>
<dbReference type="EMBL" id="SPQS01000016">
    <property type="protein sequence ID" value="TFV71676.1"/>
    <property type="molecule type" value="Genomic_DNA"/>
</dbReference>
<feature type="coiled-coil region" evidence="1">
    <location>
        <begin position="145"/>
        <end position="179"/>
    </location>
</feature>
<feature type="region of interest" description="Disordered" evidence="2">
    <location>
        <begin position="1"/>
        <end position="117"/>
    </location>
</feature>
<evidence type="ECO:0000256" key="1">
    <source>
        <dbReference type="SAM" id="Coils"/>
    </source>
</evidence>
<comment type="caution">
    <text evidence="3">The sequence shown here is derived from an EMBL/GenBank/DDBJ whole genome shotgun (WGS) entry which is preliminary data.</text>
</comment>
<keyword evidence="1" id="KW-0175">Coiled coil</keyword>